<keyword evidence="3" id="KW-1185">Reference proteome</keyword>
<accession>A0AAV4NNE2</accession>
<protein>
    <submittedName>
        <fullName evidence="2">Uncharacterized protein</fullName>
    </submittedName>
</protein>
<gene>
    <name evidence="2" type="ORF">CEXT_792461</name>
</gene>
<evidence type="ECO:0000313" key="2">
    <source>
        <dbReference type="EMBL" id="GIX86304.1"/>
    </source>
</evidence>
<evidence type="ECO:0000313" key="3">
    <source>
        <dbReference type="Proteomes" id="UP001054945"/>
    </source>
</evidence>
<name>A0AAV4NNE2_CAEEX</name>
<evidence type="ECO:0000256" key="1">
    <source>
        <dbReference type="SAM" id="MobiDB-lite"/>
    </source>
</evidence>
<reference evidence="2 3" key="1">
    <citation type="submission" date="2021-06" db="EMBL/GenBank/DDBJ databases">
        <title>Caerostris extrusa draft genome.</title>
        <authorList>
            <person name="Kono N."/>
            <person name="Arakawa K."/>
        </authorList>
    </citation>
    <scope>NUCLEOTIDE SEQUENCE [LARGE SCALE GENOMIC DNA]</scope>
</reference>
<proteinExistence type="predicted"/>
<dbReference type="Proteomes" id="UP001054945">
    <property type="component" value="Unassembled WGS sequence"/>
</dbReference>
<dbReference type="EMBL" id="BPLR01021129">
    <property type="protein sequence ID" value="GIX86304.1"/>
    <property type="molecule type" value="Genomic_DNA"/>
</dbReference>
<sequence>MGGVATTLQARCVSVRLNGYPQKITTEGSAPSSSPNGDISTFDTDDDDLSFTAINNQRNSEHRFFNNKSISIADSSMNIQVATATEKKNPTINSLITMTIFEQYFYFEDQQASNNQLNSEHRIL</sequence>
<feature type="compositionally biased region" description="Polar residues" evidence="1">
    <location>
        <begin position="23"/>
        <end position="37"/>
    </location>
</feature>
<comment type="caution">
    <text evidence="2">The sequence shown here is derived from an EMBL/GenBank/DDBJ whole genome shotgun (WGS) entry which is preliminary data.</text>
</comment>
<dbReference type="AlphaFoldDB" id="A0AAV4NNE2"/>
<feature type="region of interest" description="Disordered" evidence="1">
    <location>
        <begin position="23"/>
        <end position="45"/>
    </location>
</feature>
<organism evidence="2 3">
    <name type="scientific">Caerostris extrusa</name>
    <name type="common">Bark spider</name>
    <name type="synonym">Caerostris bankana</name>
    <dbReference type="NCBI Taxonomy" id="172846"/>
    <lineage>
        <taxon>Eukaryota</taxon>
        <taxon>Metazoa</taxon>
        <taxon>Ecdysozoa</taxon>
        <taxon>Arthropoda</taxon>
        <taxon>Chelicerata</taxon>
        <taxon>Arachnida</taxon>
        <taxon>Araneae</taxon>
        <taxon>Araneomorphae</taxon>
        <taxon>Entelegynae</taxon>
        <taxon>Araneoidea</taxon>
        <taxon>Araneidae</taxon>
        <taxon>Caerostris</taxon>
    </lineage>
</organism>